<evidence type="ECO:0000313" key="1">
    <source>
        <dbReference type="EnsemblProtists" id="PYU1_T007273"/>
    </source>
</evidence>
<sequence>MNRSVSRSKILAARSILLSEKNDAYSLRRCAGSRAESTVYEWIQSWNSNSRGAGKSFIIARMPKRKLVCWNSAFLSRAFTSSHCRRLRRCVIARSSHSTMPSSS</sequence>
<dbReference type="eggNOG" id="ENOG502RWPP">
    <property type="taxonomic scope" value="Eukaryota"/>
</dbReference>
<dbReference type="HOGENOM" id="CLU_2255565_0_0_1"/>
<dbReference type="InParanoid" id="K3WQN1"/>
<evidence type="ECO:0000313" key="2">
    <source>
        <dbReference type="Proteomes" id="UP000019132"/>
    </source>
</evidence>
<reference evidence="2" key="1">
    <citation type="journal article" date="2010" name="Genome Biol.">
        <title>Genome sequence of the necrotrophic plant pathogen Pythium ultimum reveals original pathogenicity mechanisms and effector repertoire.</title>
        <authorList>
            <person name="Levesque C.A."/>
            <person name="Brouwer H."/>
            <person name="Cano L."/>
            <person name="Hamilton J.P."/>
            <person name="Holt C."/>
            <person name="Huitema E."/>
            <person name="Raffaele S."/>
            <person name="Robideau G.P."/>
            <person name="Thines M."/>
            <person name="Win J."/>
            <person name="Zerillo M.M."/>
            <person name="Beakes G.W."/>
            <person name="Boore J.L."/>
            <person name="Busam D."/>
            <person name="Dumas B."/>
            <person name="Ferriera S."/>
            <person name="Fuerstenberg S.I."/>
            <person name="Gachon C.M."/>
            <person name="Gaulin E."/>
            <person name="Govers F."/>
            <person name="Grenville-Briggs L."/>
            <person name="Horner N."/>
            <person name="Hostetler J."/>
            <person name="Jiang R.H."/>
            <person name="Johnson J."/>
            <person name="Krajaejun T."/>
            <person name="Lin H."/>
            <person name="Meijer H.J."/>
            <person name="Moore B."/>
            <person name="Morris P."/>
            <person name="Phuntmart V."/>
            <person name="Puiu D."/>
            <person name="Shetty J."/>
            <person name="Stajich J.E."/>
            <person name="Tripathy S."/>
            <person name="Wawra S."/>
            <person name="van West P."/>
            <person name="Whitty B.R."/>
            <person name="Coutinho P.M."/>
            <person name="Henrissat B."/>
            <person name="Martin F."/>
            <person name="Thomas P.D."/>
            <person name="Tyler B.M."/>
            <person name="De Vries R.P."/>
            <person name="Kamoun S."/>
            <person name="Yandell M."/>
            <person name="Tisserat N."/>
            <person name="Buell C.R."/>
        </authorList>
    </citation>
    <scope>NUCLEOTIDE SEQUENCE</scope>
    <source>
        <strain evidence="2">DAOM:BR144</strain>
    </source>
</reference>
<proteinExistence type="predicted"/>
<accession>K3WQN1</accession>
<dbReference type="EnsemblProtists" id="PYU1_T007273">
    <property type="protein sequence ID" value="PYU1_T007273"/>
    <property type="gene ID" value="PYU1_G007258"/>
</dbReference>
<dbReference type="VEuPathDB" id="FungiDB:PYU1_G007258"/>
<keyword evidence="2" id="KW-1185">Reference proteome</keyword>
<organism evidence="1 2">
    <name type="scientific">Globisporangium ultimum (strain ATCC 200006 / CBS 805.95 / DAOM BR144)</name>
    <name type="common">Pythium ultimum</name>
    <dbReference type="NCBI Taxonomy" id="431595"/>
    <lineage>
        <taxon>Eukaryota</taxon>
        <taxon>Sar</taxon>
        <taxon>Stramenopiles</taxon>
        <taxon>Oomycota</taxon>
        <taxon>Peronosporomycetes</taxon>
        <taxon>Pythiales</taxon>
        <taxon>Pythiaceae</taxon>
        <taxon>Globisporangium</taxon>
    </lineage>
</organism>
<dbReference type="Proteomes" id="UP000019132">
    <property type="component" value="Unassembled WGS sequence"/>
</dbReference>
<dbReference type="EMBL" id="GL376629">
    <property type="status" value="NOT_ANNOTATED_CDS"/>
    <property type="molecule type" value="Genomic_DNA"/>
</dbReference>
<reference evidence="2" key="2">
    <citation type="submission" date="2010-04" db="EMBL/GenBank/DDBJ databases">
        <authorList>
            <person name="Buell R."/>
            <person name="Hamilton J."/>
            <person name="Hostetler J."/>
        </authorList>
    </citation>
    <scope>NUCLEOTIDE SEQUENCE [LARGE SCALE GENOMIC DNA]</scope>
    <source>
        <strain evidence="2">DAOM:BR144</strain>
    </source>
</reference>
<reference evidence="1" key="3">
    <citation type="submission" date="2015-02" db="UniProtKB">
        <authorList>
            <consortium name="EnsemblProtists"/>
        </authorList>
    </citation>
    <scope>IDENTIFICATION</scope>
    <source>
        <strain evidence="1">DAOM BR144</strain>
    </source>
</reference>
<dbReference type="AlphaFoldDB" id="K3WQN1"/>
<name>K3WQN1_GLOUD</name>
<protein>
    <submittedName>
        <fullName evidence="1">Uncharacterized protein</fullName>
    </submittedName>
</protein>